<dbReference type="InterPro" id="IPR041354">
    <property type="entry name" value="4PPT_N"/>
</dbReference>
<feature type="binding site" evidence="2">
    <location>
        <position position="93"/>
    </location>
    <ligand>
        <name>CoA</name>
        <dbReference type="ChEBI" id="CHEBI:57287"/>
    </ligand>
</feature>
<dbReference type="RefSeq" id="WP_197461453.1">
    <property type="nucleotide sequence ID" value="NZ_BJNW01000011.1"/>
</dbReference>
<dbReference type="InterPro" id="IPR008278">
    <property type="entry name" value="4-PPantetheinyl_Trfase_dom"/>
</dbReference>
<feature type="domain" description="4'-phosphopantetheinyl transferase" evidence="5">
    <location>
        <begin position="147"/>
        <end position="228"/>
    </location>
</feature>
<dbReference type="GO" id="GO:0008897">
    <property type="term" value="F:holo-[acyl-carrier-protein] synthase activity"/>
    <property type="evidence" value="ECO:0007669"/>
    <property type="project" value="InterPro"/>
</dbReference>
<dbReference type="InterPro" id="IPR003542">
    <property type="entry name" value="Enbac_synth_compD-like"/>
</dbReference>
<keyword evidence="1" id="KW-0808">Transferase</keyword>
<reference evidence="7 8" key="1">
    <citation type="submission" date="2019-06" db="EMBL/GenBank/DDBJ databases">
        <title>Whole genome shotgun sequence of Kocuria varians NBRC 15358.</title>
        <authorList>
            <person name="Hosoyama A."/>
            <person name="Uohara A."/>
            <person name="Ohji S."/>
            <person name="Ichikawa N."/>
        </authorList>
    </citation>
    <scope>NUCLEOTIDE SEQUENCE [LARGE SCALE GENOMIC DNA]</scope>
    <source>
        <strain evidence="7 8">NBRC 15358</strain>
    </source>
</reference>
<dbReference type="PANTHER" id="PTHR38096">
    <property type="entry name" value="ENTEROBACTIN SYNTHASE COMPONENT D"/>
    <property type="match status" value="1"/>
</dbReference>
<dbReference type="STRING" id="1272.GCA_900014985_01305"/>
<dbReference type="GO" id="GO:0005886">
    <property type="term" value="C:plasma membrane"/>
    <property type="evidence" value="ECO:0007669"/>
    <property type="project" value="TreeGrafter"/>
</dbReference>
<feature type="binding site" evidence="2">
    <location>
        <position position="196"/>
    </location>
    <ligand>
        <name>CoA</name>
        <dbReference type="ChEBI" id="CHEBI:57287"/>
    </ligand>
</feature>
<gene>
    <name evidence="7" type="ORF">KVA01_14430</name>
</gene>
<dbReference type="GO" id="GO:0009239">
    <property type="term" value="P:enterobactin biosynthetic process"/>
    <property type="evidence" value="ECO:0007669"/>
    <property type="project" value="InterPro"/>
</dbReference>
<comment type="cofactor">
    <cofactor evidence="3">
        <name>Mg(2+)</name>
        <dbReference type="ChEBI" id="CHEBI:18420"/>
    </cofactor>
</comment>
<evidence type="ECO:0000256" key="1">
    <source>
        <dbReference type="ARBA" id="ARBA00022679"/>
    </source>
</evidence>
<keyword evidence="3" id="KW-0479">Metal-binding</keyword>
<dbReference type="Pfam" id="PF17837">
    <property type="entry name" value="4PPT_N"/>
    <property type="match status" value="1"/>
</dbReference>
<dbReference type="GO" id="GO:0009366">
    <property type="term" value="C:enterobactin synthetase complex"/>
    <property type="evidence" value="ECO:0007669"/>
    <property type="project" value="InterPro"/>
</dbReference>
<dbReference type="EMBL" id="BJNW01000011">
    <property type="protein sequence ID" value="GEC99288.1"/>
    <property type="molecule type" value="Genomic_DNA"/>
</dbReference>
<feature type="binding site" evidence="2">
    <location>
        <position position="151"/>
    </location>
    <ligand>
        <name>CoA</name>
        <dbReference type="ChEBI" id="CHEBI:57287"/>
    </ligand>
</feature>
<organism evidence="7 8">
    <name type="scientific">Kocuria varians</name>
    <name type="common">Micrococcus varians</name>
    <dbReference type="NCBI Taxonomy" id="1272"/>
    <lineage>
        <taxon>Bacteria</taxon>
        <taxon>Bacillati</taxon>
        <taxon>Actinomycetota</taxon>
        <taxon>Actinomycetes</taxon>
        <taxon>Micrococcales</taxon>
        <taxon>Micrococcaceae</taxon>
        <taxon>Kocuria</taxon>
    </lineage>
</organism>
<feature type="binding site" evidence="2">
    <location>
        <position position="200"/>
    </location>
    <ligand>
        <name>CoA</name>
        <dbReference type="ChEBI" id="CHEBI:57287"/>
    </ligand>
</feature>
<feature type="region of interest" description="Disordered" evidence="4">
    <location>
        <begin position="1"/>
        <end position="41"/>
    </location>
</feature>
<evidence type="ECO:0000313" key="8">
    <source>
        <dbReference type="Proteomes" id="UP000315730"/>
    </source>
</evidence>
<dbReference type="SUPFAM" id="SSF56214">
    <property type="entry name" value="4'-phosphopantetheinyl transferase"/>
    <property type="match status" value="1"/>
</dbReference>
<evidence type="ECO:0000256" key="4">
    <source>
        <dbReference type="SAM" id="MobiDB-lite"/>
    </source>
</evidence>
<feature type="binding site" evidence="3">
    <location>
        <position position="153"/>
    </location>
    <ligand>
        <name>Mg(2+)</name>
        <dbReference type="ChEBI" id="CHEBI:18420"/>
    </ligand>
</feature>
<dbReference type="GO" id="GO:0000287">
    <property type="term" value="F:magnesium ion binding"/>
    <property type="evidence" value="ECO:0007669"/>
    <property type="project" value="InterPro"/>
</dbReference>
<accession>A0A4Y4D268</accession>
<dbReference type="PRINTS" id="PR01399">
    <property type="entry name" value="ENTSNTHTASED"/>
</dbReference>
<dbReference type="InterPro" id="IPR037143">
    <property type="entry name" value="4-PPantetheinyl_Trfase_dom_sf"/>
</dbReference>
<feature type="binding site" evidence="2">
    <location>
        <begin position="129"/>
        <end position="130"/>
    </location>
    <ligand>
        <name>CoA</name>
        <dbReference type="ChEBI" id="CHEBI:57287"/>
    </ligand>
</feature>
<sequence length="285" mass="29628">MSESGGARAGGHDADAAHGRTGPGDGSPAHPCTHDSAGDAAADAAREAFHALLPPGAVVVARGHDVTATPRAEEAAAVAAAVPSRVAEFATGRSCAHEALELLGRPTAGIGRGERGEPLWPRGVVGSITHCEGLRAAAVARSADVLGLGIDAEPHLPLPEDVLDLTLTPAERDRVAALDRSRPDVAWGRIVFSLKESVYKLWYPLRHEWLGFEEVDAVVATDGTFTVALPRPLPAPHGDVLTVRGRWTVTGGLLLTAVALTPVSGTRAGASCPPAPWWRSSRRRG</sequence>
<feature type="binding site" evidence="3">
    <location>
        <position position="152"/>
    </location>
    <ligand>
        <name>Mg(2+)</name>
        <dbReference type="ChEBI" id="CHEBI:18420"/>
    </ligand>
</feature>
<evidence type="ECO:0000256" key="3">
    <source>
        <dbReference type="PIRSR" id="PIRSR603542-2"/>
    </source>
</evidence>
<dbReference type="PANTHER" id="PTHR38096:SF1">
    <property type="entry name" value="ENTEROBACTIN SYNTHASE COMPONENT D"/>
    <property type="match status" value="1"/>
</dbReference>
<name>A0A4Y4D268_KOCVA</name>
<evidence type="ECO:0000259" key="6">
    <source>
        <dbReference type="Pfam" id="PF17837"/>
    </source>
</evidence>
<feature type="domain" description="4'-phosphopantetheinyl transferase N-terminal" evidence="6">
    <location>
        <begin position="73"/>
        <end position="140"/>
    </location>
</feature>
<evidence type="ECO:0008006" key="9">
    <source>
        <dbReference type="Google" id="ProtNLM"/>
    </source>
</evidence>
<keyword evidence="3" id="KW-0460">Magnesium</keyword>
<evidence type="ECO:0000259" key="5">
    <source>
        <dbReference type="Pfam" id="PF01648"/>
    </source>
</evidence>
<feature type="binding site" evidence="3">
    <location>
        <position position="151"/>
    </location>
    <ligand>
        <name>Mg(2+)</name>
        <dbReference type="ChEBI" id="CHEBI:18420"/>
    </ligand>
</feature>
<feature type="binding site" evidence="2">
    <location>
        <position position="85"/>
    </location>
    <ligand>
        <name>CoA</name>
        <dbReference type="ChEBI" id="CHEBI:57287"/>
    </ligand>
</feature>
<dbReference type="Proteomes" id="UP000315730">
    <property type="component" value="Unassembled WGS sequence"/>
</dbReference>
<protein>
    <recommendedName>
        <fullName evidence="9">4'-phosphopantetheinyl transferase Npt</fullName>
    </recommendedName>
</protein>
<evidence type="ECO:0000256" key="2">
    <source>
        <dbReference type="PIRSR" id="PIRSR603542-1"/>
    </source>
</evidence>
<dbReference type="Pfam" id="PF01648">
    <property type="entry name" value="ACPS"/>
    <property type="match status" value="1"/>
</dbReference>
<evidence type="ECO:0000313" key="7">
    <source>
        <dbReference type="EMBL" id="GEC99288.1"/>
    </source>
</evidence>
<dbReference type="AlphaFoldDB" id="A0A4Y4D268"/>
<keyword evidence="8" id="KW-1185">Reference proteome</keyword>
<feature type="binding site" evidence="2">
    <location>
        <position position="210"/>
    </location>
    <ligand>
        <name>CoA</name>
        <dbReference type="ChEBI" id="CHEBI:57287"/>
    </ligand>
</feature>
<comment type="caution">
    <text evidence="7">The sequence shown here is derived from an EMBL/GenBank/DDBJ whole genome shotgun (WGS) entry which is preliminary data.</text>
</comment>
<proteinExistence type="predicted"/>